<dbReference type="eggNOG" id="ENOG502T05D">
    <property type="taxonomic scope" value="Eukaryota"/>
</dbReference>
<organism evidence="2 3">
    <name type="scientific">Globisporangium ultimum (strain ATCC 200006 / CBS 805.95 / DAOM BR144)</name>
    <name type="common">Pythium ultimum</name>
    <dbReference type="NCBI Taxonomy" id="431595"/>
    <lineage>
        <taxon>Eukaryota</taxon>
        <taxon>Sar</taxon>
        <taxon>Stramenopiles</taxon>
        <taxon>Oomycota</taxon>
        <taxon>Peronosporomycetes</taxon>
        <taxon>Pythiales</taxon>
        <taxon>Pythiaceae</taxon>
        <taxon>Globisporangium</taxon>
    </lineage>
</organism>
<dbReference type="STRING" id="431595.K3W8V6"/>
<dbReference type="AlphaFoldDB" id="K3W8V6"/>
<dbReference type="EMBL" id="GL376626">
    <property type="status" value="NOT_ANNOTATED_CDS"/>
    <property type="molecule type" value="Genomic_DNA"/>
</dbReference>
<dbReference type="Pfam" id="PF11427">
    <property type="entry name" value="HTH_Tnp_Tc3_1"/>
    <property type="match status" value="1"/>
</dbReference>
<evidence type="ECO:0000313" key="3">
    <source>
        <dbReference type="Proteomes" id="UP000019132"/>
    </source>
</evidence>
<evidence type="ECO:0000313" key="2">
    <source>
        <dbReference type="EnsemblProtists" id="PYU1_T001397"/>
    </source>
</evidence>
<proteinExistence type="predicted"/>
<reference evidence="2" key="3">
    <citation type="submission" date="2015-02" db="UniProtKB">
        <authorList>
            <consortium name="EnsemblProtists"/>
        </authorList>
    </citation>
    <scope>IDENTIFICATION</scope>
    <source>
        <strain evidence="2">DAOM BR144</strain>
    </source>
</reference>
<sequence length="161" mass="18053">MPSGWSLSDYEHGLISVMNAACRSQREIAVAIRRSKTVVKTYLRNPGRYNITRRSGRRSSLSATTVRRIVRAAKTGKYSLSQLVRTLDLTVSARSVRRMLAREGTLCYAKRKSSPVLTKAHKIARLEWARASVVLGAQWESVVFSDEKKSTSTAQMDFSIT</sequence>
<dbReference type="OMA" id="QRELPIN"/>
<feature type="domain" description="Tc3 transposase DNA binding" evidence="1">
    <location>
        <begin position="4"/>
        <end position="50"/>
    </location>
</feature>
<dbReference type="Gene3D" id="1.10.10.10">
    <property type="entry name" value="Winged helix-like DNA-binding domain superfamily/Winged helix DNA-binding domain"/>
    <property type="match status" value="1"/>
</dbReference>
<reference evidence="3" key="2">
    <citation type="submission" date="2010-04" db="EMBL/GenBank/DDBJ databases">
        <authorList>
            <person name="Buell R."/>
            <person name="Hamilton J."/>
            <person name="Hostetler J."/>
        </authorList>
    </citation>
    <scope>NUCLEOTIDE SEQUENCE [LARGE SCALE GENOMIC DNA]</scope>
    <source>
        <strain evidence="3">DAOM:BR144</strain>
    </source>
</reference>
<evidence type="ECO:0000259" key="1">
    <source>
        <dbReference type="Pfam" id="PF11427"/>
    </source>
</evidence>
<dbReference type="Proteomes" id="UP000019132">
    <property type="component" value="Unassembled WGS sequence"/>
</dbReference>
<dbReference type="VEuPathDB" id="FungiDB:PYU1_G001397"/>
<name>K3W8V6_GLOUD</name>
<dbReference type="GO" id="GO:0003677">
    <property type="term" value="F:DNA binding"/>
    <property type="evidence" value="ECO:0007669"/>
    <property type="project" value="InterPro"/>
</dbReference>
<keyword evidence="3" id="KW-1185">Reference proteome</keyword>
<dbReference type="InterPro" id="IPR036388">
    <property type="entry name" value="WH-like_DNA-bd_sf"/>
</dbReference>
<dbReference type="InterPro" id="IPR025898">
    <property type="entry name" value="Tc3_transposase_DNA-bd_dom"/>
</dbReference>
<dbReference type="HOGENOM" id="CLU_033666_10_4_1"/>
<protein>
    <recommendedName>
        <fullName evidence="1">Tc3 transposase DNA binding domain-containing protein</fullName>
    </recommendedName>
</protein>
<dbReference type="Gene3D" id="1.10.10.60">
    <property type="entry name" value="Homeodomain-like"/>
    <property type="match status" value="1"/>
</dbReference>
<dbReference type="InParanoid" id="K3W8V6"/>
<reference evidence="3" key="1">
    <citation type="journal article" date="2010" name="Genome Biol.">
        <title>Genome sequence of the necrotrophic plant pathogen Pythium ultimum reveals original pathogenicity mechanisms and effector repertoire.</title>
        <authorList>
            <person name="Levesque C.A."/>
            <person name="Brouwer H."/>
            <person name="Cano L."/>
            <person name="Hamilton J.P."/>
            <person name="Holt C."/>
            <person name="Huitema E."/>
            <person name="Raffaele S."/>
            <person name="Robideau G.P."/>
            <person name="Thines M."/>
            <person name="Win J."/>
            <person name="Zerillo M.M."/>
            <person name="Beakes G.W."/>
            <person name="Boore J.L."/>
            <person name="Busam D."/>
            <person name="Dumas B."/>
            <person name="Ferriera S."/>
            <person name="Fuerstenberg S.I."/>
            <person name="Gachon C.M."/>
            <person name="Gaulin E."/>
            <person name="Govers F."/>
            <person name="Grenville-Briggs L."/>
            <person name="Horner N."/>
            <person name="Hostetler J."/>
            <person name="Jiang R.H."/>
            <person name="Johnson J."/>
            <person name="Krajaejun T."/>
            <person name="Lin H."/>
            <person name="Meijer H.J."/>
            <person name="Moore B."/>
            <person name="Morris P."/>
            <person name="Phuntmart V."/>
            <person name="Puiu D."/>
            <person name="Shetty J."/>
            <person name="Stajich J.E."/>
            <person name="Tripathy S."/>
            <person name="Wawra S."/>
            <person name="van West P."/>
            <person name="Whitty B.R."/>
            <person name="Coutinho P.M."/>
            <person name="Henrissat B."/>
            <person name="Martin F."/>
            <person name="Thomas P.D."/>
            <person name="Tyler B.M."/>
            <person name="De Vries R.P."/>
            <person name="Kamoun S."/>
            <person name="Yandell M."/>
            <person name="Tisserat N."/>
            <person name="Buell C.R."/>
        </authorList>
    </citation>
    <scope>NUCLEOTIDE SEQUENCE</scope>
    <source>
        <strain evidence="3">DAOM:BR144</strain>
    </source>
</reference>
<dbReference type="EnsemblProtists" id="PYU1_T001397">
    <property type="protein sequence ID" value="PYU1_T001397"/>
    <property type="gene ID" value="PYU1_G001397"/>
</dbReference>
<accession>K3W8V6</accession>